<sequence length="228" mass="25864">MDKWNLFGVFIVFYGSLFLTVVGDEISPPVPNREKVGPFRIEGKVLPPTDSPGPRLLYSMQTTQILINGGEHVGFPRADGSFVIDGLPRGSYLLEVNTPNHVYEPFKVDINSKGKIRSRKVNWIQPSQITQVPYPVKMKARGSFKYFQQREQWRITDFIFSPMVLMMVLPLILIMVLPKMVNDPEARKEMEQFQMPKYDMPDLSELLTSTLGGDKAKGVAGAKNRKSK</sequence>
<dbReference type="InterPro" id="IPR039163">
    <property type="entry name" value="EMC7"/>
</dbReference>
<keyword evidence="4" id="KW-0732">Signal</keyword>
<dbReference type="SUPFAM" id="SSF49452">
    <property type="entry name" value="Starch-binding domain-like"/>
    <property type="match status" value="1"/>
</dbReference>
<accession>A0A7R8WDM8</accession>
<dbReference type="GO" id="GO:0030246">
    <property type="term" value="F:carbohydrate binding"/>
    <property type="evidence" value="ECO:0007669"/>
    <property type="project" value="InterPro"/>
</dbReference>
<protein>
    <submittedName>
        <fullName evidence="7">Uncharacterized protein</fullName>
    </submittedName>
</protein>
<evidence type="ECO:0000313" key="7">
    <source>
        <dbReference type="EMBL" id="CAD7229748.1"/>
    </source>
</evidence>
<dbReference type="Pfam" id="PF09430">
    <property type="entry name" value="EMC7_beta-sandw"/>
    <property type="match status" value="1"/>
</dbReference>
<dbReference type="InterPro" id="IPR019008">
    <property type="entry name" value="Beta_sandwich_EMC7"/>
</dbReference>
<dbReference type="EMBL" id="OB662256">
    <property type="protein sequence ID" value="CAD7229748.1"/>
    <property type="molecule type" value="Genomic_DNA"/>
</dbReference>
<dbReference type="OrthoDB" id="27095at2759"/>
<evidence type="ECO:0000256" key="5">
    <source>
        <dbReference type="ARBA" id="ARBA00022989"/>
    </source>
</evidence>
<name>A0A7R8WDM8_9CRUS</name>
<dbReference type="InterPro" id="IPR013784">
    <property type="entry name" value="Carb-bd-like_fold"/>
</dbReference>
<evidence type="ECO:0000256" key="3">
    <source>
        <dbReference type="ARBA" id="ARBA00022692"/>
    </source>
</evidence>
<evidence type="ECO:0000256" key="6">
    <source>
        <dbReference type="ARBA" id="ARBA00023136"/>
    </source>
</evidence>
<keyword evidence="5" id="KW-1133">Transmembrane helix</keyword>
<dbReference type="AlphaFoldDB" id="A0A7R8WDM8"/>
<evidence type="ECO:0000256" key="2">
    <source>
        <dbReference type="ARBA" id="ARBA00008880"/>
    </source>
</evidence>
<comment type="subcellular location">
    <subcellularLocation>
        <location evidence="1">Membrane</location>
        <topology evidence="1">Single-pass membrane protein</topology>
    </subcellularLocation>
</comment>
<comment type="similarity">
    <text evidence="2">Belongs to the EMC7 family.</text>
</comment>
<evidence type="ECO:0000256" key="4">
    <source>
        <dbReference type="ARBA" id="ARBA00022729"/>
    </source>
</evidence>
<dbReference type="PANTHER" id="PTHR13605:SF4">
    <property type="entry name" value="ER MEMBRANE PROTEIN COMPLEX SUBUNIT 7"/>
    <property type="match status" value="1"/>
</dbReference>
<keyword evidence="6" id="KW-0472">Membrane</keyword>
<dbReference type="PANTHER" id="PTHR13605">
    <property type="entry name" value="ER MEMBRANE PROTEIN COMPLEX SUBUNIT 7"/>
    <property type="match status" value="1"/>
</dbReference>
<gene>
    <name evidence="7" type="ORF">CTOB1V02_LOCUS7616</name>
</gene>
<organism evidence="7">
    <name type="scientific">Cyprideis torosa</name>
    <dbReference type="NCBI Taxonomy" id="163714"/>
    <lineage>
        <taxon>Eukaryota</taxon>
        <taxon>Metazoa</taxon>
        <taxon>Ecdysozoa</taxon>
        <taxon>Arthropoda</taxon>
        <taxon>Crustacea</taxon>
        <taxon>Oligostraca</taxon>
        <taxon>Ostracoda</taxon>
        <taxon>Podocopa</taxon>
        <taxon>Podocopida</taxon>
        <taxon>Cytherocopina</taxon>
        <taxon>Cytheroidea</taxon>
        <taxon>Cytherideidae</taxon>
        <taxon>Cyprideis</taxon>
    </lineage>
</organism>
<dbReference type="GO" id="GO:0072546">
    <property type="term" value="C:EMC complex"/>
    <property type="evidence" value="ECO:0007669"/>
    <property type="project" value="TreeGrafter"/>
</dbReference>
<evidence type="ECO:0000256" key="1">
    <source>
        <dbReference type="ARBA" id="ARBA00004167"/>
    </source>
</evidence>
<keyword evidence="3" id="KW-0812">Transmembrane</keyword>
<proteinExistence type="inferred from homology"/>
<reference evidence="7" key="1">
    <citation type="submission" date="2020-11" db="EMBL/GenBank/DDBJ databases">
        <authorList>
            <person name="Tran Van P."/>
        </authorList>
    </citation>
    <scope>NUCLEOTIDE SEQUENCE</scope>
</reference>